<dbReference type="InterPro" id="IPR039327">
    <property type="entry name" value="CON7-like"/>
</dbReference>
<dbReference type="InterPro" id="IPR013087">
    <property type="entry name" value="Znf_C2H2_type"/>
</dbReference>
<dbReference type="STRING" id="1206466.K0KPC5"/>
<dbReference type="PROSITE" id="PS00028">
    <property type="entry name" value="ZINC_FINGER_C2H2_1"/>
    <property type="match status" value="1"/>
</dbReference>
<organism evidence="4 5">
    <name type="scientific">Wickerhamomyces ciferrii (strain ATCC 14091 / BCRC 22168 / CBS 111 / JCM 3599 / NBRC 0793 / NRRL Y-1031 F-60-10)</name>
    <name type="common">Yeast</name>
    <name type="synonym">Pichia ciferrii</name>
    <dbReference type="NCBI Taxonomy" id="1206466"/>
    <lineage>
        <taxon>Eukaryota</taxon>
        <taxon>Fungi</taxon>
        <taxon>Dikarya</taxon>
        <taxon>Ascomycota</taxon>
        <taxon>Saccharomycotina</taxon>
        <taxon>Saccharomycetes</taxon>
        <taxon>Phaffomycetales</taxon>
        <taxon>Wickerhamomycetaceae</taxon>
        <taxon>Wickerhamomyces</taxon>
    </lineage>
</organism>
<dbReference type="GO" id="GO:0008270">
    <property type="term" value="F:zinc ion binding"/>
    <property type="evidence" value="ECO:0007669"/>
    <property type="project" value="UniProtKB-KW"/>
</dbReference>
<dbReference type="PANTHER" id="PTHR36167">
    <property type="entry name" value="C2H2 FINGER DOMAIN TRANSCRIPTION FACTOR (EUROFUNG)-RELATED"/>
    <property type="match status" value="1"/>
</dbReference>
<keyword evidence="1" id="KW-0479">Metal-binding</keyword>
<feature type="region of interest" description="Disordered" evidence="2">
    <location>
        <begin position="268"/>
        <end position="296"/>
    </location>
</feature>
<proteinExistence type="predicted"/>
<feature type="domain" description="C2H2-type" evidence="3">
    <location>
        <begin position="188"/>
        <end position="219"/>
    </location>
</feature>
<dbReference type="InParanoid" id="K0KPC5"/>
<dbReference type="Proteomes" id="UP000009328">
    <property type="component" value="Unassembled WGS sequence"/>
</dbReference>
<evidence type="ECO:0000256" key="2">
    <source>
        <dbReference type="SAM" id="MobiDB-lite"/>
    </source>
</evidence>
<dbReference type="EMBL" id="CAIF01000060">
    <property type="protein sequence ID" value="CCH42993.1"/>
    <property type="molecule type" value="Genomic_DNA"/>
</dbReference>
<dbReference type="AlphaFoldDB" id="K0KPC5"/>
<evidence type="ECO:0000256" key="1">
    <source>
        <dbReference type="PROSITE-ProRule" id="PRU00042"/>
    </source>
</evidence>
<dbReference type="PROSITE" id="PS50157">
    <property type="entry name" value="ZINC_FINGER_C2H2_2"/>
    <property type="match status" value="1"/>
</dbReference>
<feature type="compositionally biased region" description="Polar residues" evidence="2">
    <location>
        <begin position="159"/>
        <end position="169"/>
    </location>
</feature>
<keyword evidence="5" id="KW-1185">Reference proteome</keyword>
<name>K0KPC5_WICCF</name>
<protein>
    <recommendedName>
        <fullName evidence="3">C2H2-type domain-containing protein</fullName>
    </recommendedName>
</protein>
<keyword evidence="1" id="KW-0862">Zinc</keyword>
<dbReference type="HOGENOM" id="CLU_759116_0_0_1"/>
<feature type="region of interest" description="Disordered" evidence="2">
    <location>
        <begin position="159"/>
        <end position="180"/>
    </location>
</feature>
<gene>
    <name evidence="4" type="ORF">BN7_2539</name>
</gene>
<dbReference type="GO" id="GO:0006355">
    <property type="term" value="P:regulation of DNA-templated transcription"/>
    <property type="evidence" value="ECO:0007669"/>
    <property type="project" value="InterPro"/>
</dbReference>
<reference evidence="4 5" key="1">
    <citation type="journal article" date="2012" name="Eukaryot. Cell">
        <title>Draft genome sequence of Wickerhamomyces ciferrii NRRL Y-1031 F-60-10.</title>
        <authorList>
            <person name="Schneider J."/>
            <person name="Andrea H."/>
            <person name="Blom J."/>
            <person name="Jaenicke S."/>
            <person name="Ruckert C."/>
            <person name="Schorsch C."/>
            <person name="Szczepanowski R."/>
            <person name="Farwick M."/>
            <person name="Goesmann A."/>
            <person name="Puhler A."/>
            <person name="Schaffer S."/>
            <person name="Tauch A."/>
            <person name="Kohler T."/>
            <person name="Brinkrolf K."/>
        </authorList>
    </citation>
    <scope>NUCLEOTIDE SEQUENCE [LARGE SCALE GENOMIC DNA]</scope>
    <source>
        <strain evidence="5">ATCC 14091 / BCRC 22168 / CBS 111 / JCM 3599 / NBRC 0793 / NRRL Y-1031 F-60-10</strain>
    </source>
</reference>
<accession>K0KPC5</accession>
<comment type="caution">
    <text evidence="4">The sequence shown here is derived from an EMBL/GenBank/DDBJ whole genome shotgun (WGS) entry which is preliminary data.</text>
</comment>
<sequence>MNSQDYSDPNQKNQSNQYYQPFTAPENLTQIPPLIDQVSHPYVPTNTNVFPSSNVPFEGLQAGNYPIRPIPDLGYNTLPANPSPYPYSSFGTTMTTTSFESFNQSDDGIYRATGPSESQIPKPTSIDNRITNLSLPFVNNAKPNTIPIAQNEPSATFKYKTSSLSSSDGINKPYKRPRRRSDQIDRYYSCTFEGCTKSYGTLNHLNAHVLLQKHGPRRKPSEFKEVKKIARAKRKEQQMLKNIKEFSEKNNLMFIPLNQNQAIANANNVSSNSNQSSPTEISESSPETLGFTTPQVTQQTQPMHLNYNYSAGLNFQVNEQFSEQQVNPSQLQPIQTNYKAQQIQTHPPQAQSIKLEFPVPNFKST</sequence>
<dbReference type="Gene3D" id="3.30.160.60">
    <property type="entry name" value="Classic Zinc Finger"/>
    <property type="match status" value="1"/>
</dbReference>
<dbReference type="eggNOG" id="ENOG502S48N">
    <property type="taxonomic scope" value="Eukaryota"/>
</dbReference>
<dbReference type="PANTHER" id="PTHR36167:SF3">
    <property type="entry name" value="C2H2 FINGER DOMAIN TRANSCRIPTION FACTOR (EUROFUNG)-RELATED"/>
    <property type="match status" value="1"/>
</dbReference>
<evidence type="ECO:0000259" key="3">
    <source>
        <dbReference type="PROSITE" id="PS50157"/>
    </source>
</evidence>
<evidence type="ECO:0000313" key="4">
    <source>
        <dbReference type="EMBL" id="CCH42993.1"/>
    </source>
</evidence>
<keyword evidence="1" id="KW-0863">Zinc-finger</keyword>
<evidence type="ECO:0000313" key="5">
    <source>
        <dbReference type="Proteomes" id="UP000009328"/>
    </source>
</evidence>